<dbReference type="STRING" id="1416778.SAMN05443633_12057"/>
<dbReference type="OrthoDB" id="1272831at2"/>
<keyword evidence="2" id="KW-1185">Reference proteome</keyword>
<sequence length="175" mass="20431">MKEIKELLDFLFKKEQEAIYLGEKKGEFDNYNKLAKEIKSYMKDVTVGFGLPILTSPKPDIFYEDEPANPVSRHLFKVSEYNNEKYSTVWTCYVSIPNPSATTKKITNCFLVAKIEDNLKVIAKMGVEPDTRKWKFYGGDEDESLRLHNLGKPVKVERYLEPTDEWSLEEYLKDK</sequence>
<gene>
    <name evidence="1" type="ORF">SAMN05443633_12057</name>
</gene>
<organism evidence="1 2">
    <name type="scientific">Chryseobacterium arachidis</name>
    <dbReference type="NCBI Taxonomy" id="1416778"/>
    <lineage>
        <taxon>Bacteria</taxon>
        <taxon>Pseudomonadati</taxon>
        <taxon>Bacteroidota</taxon>
        <taxon>Flavobacteriia</taxon>
        <taxon>Flavobacteriales</taxon>
        <taxon>Weeksellaceae</taxon>
        <taxon>Chryseobacterium group</taxon>
        <taxon>Chryseobacterium</taxon>
    </lineage>
</organism>
<name>A0A1M5LXS1_9FLAO</name>
<dbReference type="Proteomes" id="UP000184518">
    <property type="component" value="Unassembled WGS sequence"/>
</dbReference>
<evidence type="ECO:0000313" key="1">
    <source>
        <dbReference type="EMBL" id="SHG69730.1"/>
    </source>
</evidence>
<protein>
    <submittedName>
        <fullName evidence="1">Uncharacterized protein</fullName>
    </submittedName>
</protein>
<proteinExistence type="predicted"/>
<evidence type="ECO:0000313" key="2">
    <source>
        <dbReference type="Proteomes" id="UP000184518"/>
    </source>
</evidence>
<dbReference type="EMBL" id="FQUT01000020">
    <property type="protein sequence ID" value="SHG69730.1"/>
    <property type="molecule type" value="Genomic_DNA"/>
</dbReference>
<accession>A0A1M5LXS1</accession>
<dbReference type="RefSeq" id="WP_072963922.1">
    <property type="nucleotide sequence ID" value="NZ_FQUT01000020.1"/>
</dbReference>
<reference evidence="2" key="1">
    <citation type="submission" date="2016-11" db="EMBL/GenBank/DDBJ databases">
        <authorList>
            <person name="Varghese N."/>
            <person name="Submissions S."/>
        </authorList>
    </citation>
    <scope>NUCLEOTIDE SEQUENCE [LARGE SCALE GENOMIC DNA]</scope>
    <source>
        <strain evidence="2">DSM 27619</strain>
    </source>
</reference>
<dbReference type="AlphaFoldDB" id="A0A1M5LXS1"/>